<feature type="non-terminal residue" evidence="2">
    <location>
        <position position="56"/>
    </location>
</feature>
<organism evidence="2">
    <name type="scientific">marine sediment metagenome</name>
    <dbReference type="NCBI Taxonomy" id="412755"/>
    <lineage>
        <taxon>unclassified sequences</taxon>
        <taxon>metagenomes</taxon>
        <taxon>ecological metagenomes</taxon>
    </lineage>
</organism>
<reference evidence="2" key="1">
    <citation type="journal article" date="2014" name="Front. Microbiol.">
        <title>High frequency of phylogenetically diverse reductive dehalogenase-homologous genes in deep subseafloor sedimentary metagenomes.</title>
        <authorList>
            <person name="Kawai M."/>
            <person name="Futagami T."/>
            <person name="Toyoda A."/>
            <person name="Takaki Y."/>
            <person name="Nishi S."/>
            <person name="Hori S."/>
            <person name="Arai W."/>
            <person name="Tsubouchi T."/>
            <person name="Morono Y."/>
            <person name="Uchiyama I."/>
            <person name="Ito T."/>
            <person name="Fujiyama A."/>
            <person name="Inagaki F."/>
            <person name="Takami H."/>
        </authorList>
    </citation>
    <scope>NUCLEOTIDE SEQUENCE</scope>
    <source>
        <strain evidence="2">Expedition CK06-06</strain>
    </source>
</reference>
<name>X1HG07_9ZZZZ</name>
<evidence type="ECO:0000313" key="2">
    <source>
        <dbReference type="EMBL" id="GAH55960.1"/>
    </source>
</evidence>
<evidence type="ECO:0008006" key="3">
    <source>
        <dbReference type="Google" id="ProtNLM"/>
    </source>
</evidence>
<gene>
    <name evidence="2" type="ORF">S03H2_34467</name>
</gene>
<keyword evidence="1" id="KW-0472">Membrane</keyword>
<dbReference type="EMBL" id="BARU01021035">
    <property type="protein sequence ID" value="GAH55960.1"/>
    <property type="molecule type" value="Genomic_DNA"/>
</dbReference>
<comment type="caution">
    <text evidence="2">The sequence shown here is derived from an EMBL/GenBank/DDBJ whole genome shotgun (WGS) entry which is preliminary data.</text>
</comment>
<proteinExistence type="predicted"/>
<keyword evidence="1" id="KW-1133">Transmembrane helix</keyword>
<accession>X1HG07</accession>
<protein>
    <recommendedName>
        <fullName evidence="3">Type 4 fimbrial biogenesis protein PilX N-terminal domain-containing protein</fullName>
    </recommendedName>
</protein>
<keyword evidence="1" id="KW-0812">Transmembrane</keyword>
<dbReference type="AlphaFoldDB" id="X1HG07"/>
<feature type="transmembrane region" description="Helical" evidence="1">
    <location>
        <begin position="21"/>
        <end position="42"/>
    </location>
</feature>
<sequence length="56" mass="6262">MKENKKNNKIKDLLSNQKGMALIATLIFIFILVTFGVSLLTMTGNDSKMSTLQRDS</sequence>
<evidence type="ECO:0000256" key="1">
    <source>
        <dbReference type="SAM" id="Phobius"/>
    </source>
</evidence>